<proteinExistence type="predicted"/>
<protein>
    <recommendedName>
        <fullName evidence="2">DUF2493 domain-containing protein</fullName>
    </recommendedName>
</protein>
<organism evidence="1">
    <name type="scientific">marine metagenome</name>
    <dbReference type="NCBI Taxonomy" id="408172"/>
    <lineage>
        <taxon>unclassified sequences</taxon>
        <taxon>metagenomes</taxon>
        <taxon>ecological metagenomes</taxon>
    </lineage>
</organism>
<dbReference type="EMBL" id="UINC01064868">
    <property type="protein sequence ID" value="SVB93939.1"/>
    <property type="molecule type" value="Genomic_DNA"/>
</dbReference>
<evidence type="ECO:0000313" key="1">
    <source>
        <dbReference type="EMBL" id="SVB93939.1"/>
    </source>
</evidence>
<name>A0A382I3R6_9ZZZZ</name>
<dbReference type="AlphaFoldDB" id="A0A382I3R6"/>
<sequence length="134" mass="14751">MVGSSKLTDVNRTIFIARQVIHQELQKFDPKDTVIVSGGGKGVDTIVAQIATELGFPVTEFKATGYGWGEYKKRNLQIADKSDRVISFALPFGSTKGVPKCYHCANANRDDNHEKTAGCWTGKENGNYEVIIIQ</sequence>
<reference evidence="1" key="1">
    <citation type="submission" date="2018-05" db="EMBL/GenBank/DDBJ databases">
        <authorList>
            <person name="Lanie J.A."/>
            <person name="Ng W.-L."/>
            <person name="Kazmierczak K.M."/>
            <person name="Andrzejewski T.M."/>
            <person name="Davidsen T.M."/>
            <person name="Wayne K.J."/>
            <person name="Tettelin H."/>
            <person name="Glass J.I."/>
            <person name="Rusch D."/>
            <person name="Podicherti R."/>
            <person name="Tsui H.-C.T."/>
            <person name="Winkler M.E."/>
        </authorList>
    </citation>
    <scope>NUCLEOTIDE SEQUENCE</scope>
</reference>
<gene>
    <name evidence="1" type="ORF">METZ01_LOCUS246793</name>
</gene>
<evidence type="ECO:0008006" key="2">
    <source>
        <dbReference type="Google" id="ProtNLM"/>
    </source>
</evidence>
<accession>A0A382I3R6</accession>